<dbReference type="OrthoDB" id="2191172at2759"/>
<dbReference type="KEGG" id="ero:EROM_081970"/>
<dbReference type="EMBL" id="CP003525">
    <property type="protein sequence ID" value="AFN83611.1"/>
    <property type="molecule type" value="Genomic_DNA"/>
</dbReference>
<gene>
    <name evidence="2" type="ordered locus">EROM_081970</name>
</gene>
<proteinExistence type="predicted"/>
<protein>
    <submittedName>
        <fullName evidence="2">Uncharacterized protein</fullName>
    </submittedName>
</protein>
<dbReference type="Proteomes" id="UP000010094">
    <property type="component" value="Chromosome VIII"/>
</dbReference>
<dbReference type="AlphaFoldDB" id="I6ZV37"/>
<dbReference type="RefSeq" id="XP_009265108.1">
    <property type="nucleotide sequence ID" value="XM_009266833.1"/>
</dbReference>
<evidence type="ECO:0000313" key="2">
    <source>
        <dbReference type="EMBL" id="AFN83611.1"/>
    </source>
</evidence>
<feature type="coiled-coil region" evidence="1">
    <location>
        <begin position="1"/>
        <end position="70"/>
    </location>
</feature>
<reference evidence="2 3" key="1">
    <citation type="journal article" date="2012" name="Proc. Natl. Acad. Sci. U.S.A.">
        <title>Gain and loss of multiple functionally related, horizontally transferred genes in the reduced genomes of two microsporidian parasites.</title>
        <authorList>
            <person name="Pombert J.-F."/>
            <person name="Selman M."/>
            <person name="Burki F."/>
            <person name="Bardell F.T."/>
            <person name="Farinelli L."/>
            <person name="Solter L.F."/>
            <person name="Whitman D.W."/>
            <person name="Weiss L.M."/>
            <person name="Corradi N."/>
            <person name="Keeling P.J."/>
        </authorList>
    </citation>
    <scope>NUCLEOTIDE SEQUENCE [LARGE SCALE GENOMIC DNA]</scope>
    <source>
        <strain evidence="2 3">SJ-2008</strain>
    </source>
</reference>
<evidence type="ECO:0000313" key="3">
    <source>
        <dbReference type="Proteomes" id="UP000010094"/>
    </source>
</evidence>
<organism evidence="2 3">
    <name type="scientific">Encephalitozoon romaleae (strain SJ-2008)</name>
    <name type="common">Microsporidian parasite</name>
    <dbReference type="NCBI Taxonomy" id="1178016"/>
    <lineage>
        <taxon>Eukaryota</taxon>
        <taxon>Fungi</taxon>
        <taxon>Fungi incertae sedis</taxon>
        <taxon>Microsporidia</taxon>
        <taxon>Unikaryonidae</taxon>
        <taxon>Encephalitozoon</taxon>
    </lineage>
</organism>
<accession>I6ZV37</accession>
<dbReference type="VEuPathDB" id="MicrosporidiaDB:EROM_081970"/>
<keyword evidence="3" id="KW-1185">Reference proteome</keyword>
<dbReference type="HOGENOM" id="CLU_1562865_0_0_1"/>
<evidence type="ECO:0000256" key="1">
    <source>
        <dbReference type="SAM" id="Coils"/>
    </source>
</evidence>
<sequence length="172" mass="20454">MDDLKVKIDSLTREVRNLSKELQKGYEEIKKLRARTREQKEGIMQRDSRIDELNMCISKLKKRIDEKTKDVGSREKAIINESRRKELFNEKVLGSSRSQGEYYISLEMKILNTRLEIMRRFILEISKRFGFDFEVFDELTKISENFDDPVIYAFLNSVSPNKQSSQEKKEME</sequence>
<name>I6ZV37_ENCRO</name>
<keyword evidence="1" id="KW-0175">Coiled coil</keyword>
<dbReference type="GeneID" id="20521932"/>